<evidence type="ECO:0000256" key="2">
    <source>
        <dbReference type="ARBA" id="ARBA00022574"/>
    </source>
</evidence>
<dbReference type="EMBL" id="CAJVPJ010000937">
    <property type="protein sequence ID" value="CAG8566447.1"/>
    <property type="molecule type" value="Genomic_DNA"/>
</dbReference>
<dbReference type="GO" id="GO:0051301">
    <property type="term" value="P:cell division"/>
    <property type="evidence" value="ECO:0007669"/>
    <property type="project" value="UniProtKB-KW"/>
</dbReference>
<dbReference type="InterPro" id="IPR036322">
    <property type="entry name" value="WD40_repeat_dom_sf"/>
</dbReference>
<dbReference type="PANTHER" id="PTHR19918:SF8">
    <property type="entry name" value="FI02843P"/>
    <property type="match status" value="1"/>
</dbReference>
<dbReference type="FunFam" id="2.130.10.10:FF:000098">
    <property type="entry name" value="WD repeat-containing protein slp1"/>
    <property type="match status" value="1"/>
</dbReference>
<organism evidence="10 11">
    <name type="scientific">Paraglomus occultum</name>
    <dbReference type="NCBI Taxonomy" id="144539"/>
    <lineage>
        <taxon>Eukaryota</taxon>
        <taxon>Fungi</taxon>
        <taxon>Fungi incertae sedis</taxon>
        <taxon>Mucoromycota</taxon>
        <taxon>Glomeromycotina</taxon>
        <taxon>Glomeromycetes</taxon>
        <taxon>Paraglomerales</taxon>
        <taxon>Paraglomeraceae</taxon>
        <taxon>Paraglomus</taxon>
    </lineage>
</organism>
<dbReference type="GO" id="GO:0010997">
    <property type="term" value="F:anaphase-promoting complex binding"/>
    <property type="evidence" value="ECO:0007669"/>
    <property type="project" value="InterPro"/>
</dbReference>
<evidence type="ECO:0000313" key="10">
    <source>
        <dbReference type="EMBL" id="CAG8566447.1"/>
    </source>
</evidence>
<dbReference type="PANTHER" id="PTHR19918">
    <property type="entry name" value="CELL DIVISION CYCLE 20 CDC20 FIZZY -RELATED"/>
    <property type="match status" value="1"/>
</dbReference>
<evidence type="ECO:0000256" key="7">
    <source>
        <dbReference type="PROSITE-ProRule" id="PRU00221"/>
    </source>
</evidence>
<dbReference type="OrthoDB" id="10263272at2759"/>
<gene>
    <name evidence="10" type="ORF">POCULU_LOCUS5773</name>
</gene>
<dbReference type="InterPro" id="IPR033010">
    <property type="entry name" value="Cdc20/Fizzy"/>
</dbReference>
<feature type="repeat" description="WD" evidence="7">
    <location>
        <begin position="325"/>
        <end position="360"/>
    </location>
</feature>
<dbReference type="Pfam" id="PF24807">
    <property type="entry name" value="WD40_CDC20-Fz"/>
    <property type="match status" value="1"/>
</dbReference>
<evidence type="ECO:0000256" key="3">
    <source>
        <dbReference type="ARBA" id="ARBA00022618"/>
    </source>
</evidence>
<dbReference type="PROSITE" id="PS00678">
    <property type="entry name" value="WD_REPEATS_1"/>
    <property type="match status" value="1"/>
</dbReference>
<dbReference type="AlphaFoldDB" id="A0A9N9BJL9"/>
<evidence type="ECO:0000256" key="1">
    <source>
        <dbReference type="ARBA" id="ARBA00006445"/>
    </source>
</evidence>
<comment type="similarity">
    <text evidence="1">Belongs to the WD repeat CDC20/Fizzy family.</text>
</comment>
<dbReference type="SUPFAM" id="SSF50978">
    <property type="entry name" value="WD40 repeat-like"/>
    <property type="match status" value="1"/>
</dbReference>
<dbReference type="InterPro" id="IPR056150">
    <property type="entry name" value="WD40_CDC20-Fz"/>
</dbReference>
<dbReference type="InterPro" id="IPR019775">
    <property type="entry name" value="WD40_repeat_CS"/>
</dbReference>
<keyword evidence="6" id="KW-0131">Cell cycle</keyword>
<dbReference type="GO" id="GO:1905786">
    <property type="term" value="P:positive regulation of anaphase-promoting complex-dependent catabolic process"/>
    <property type="evidence" value="ECO:0007669"/>
    <property type="project" value="TreeGrafter"/>
</dbReference>
<name>A0A9N9BJL9_9GLOM</name>
<feature type="region of interest" description="Disordered" evidence="8">
    <location>
        <begin position="1"/>
        <end position="60"/>
    </location>
</feature>
<comment type="caution">
    <text evidence="10">The sequence shown here is derived from an EMBL/GenBank/DDBJ whole genome shotgun (WGS) entry which is preliminary data.</text>
</comment>
<keyword evidence="4" id="KW-0677">Repeat</keyword>
<protein>
    <submittedName>
        <fullName evidence="10">9120_t:CDS:1</fullName>
    </submittedName>
</protein>
<evidence type="ECO:0000256" key="4">
    <source>
        <dbReference type="ARBA" id="ARBA00022737"/>
    </source>
</evidence>
<dbReference type="InterPro" id="IPR001680">
    <property type="entry name" value="WD40_rpt"/>
</dbReference>
<evidence type="ECO:0000313" key="11">
    <source>
        <dbReference type="Proteomes" id="UP000789572"/>
    </source>
</evidence>
<proteinExistence type="inferred from homology"/>
<feature type="compositionally biased region" description="Polar residues" evidence="8">
    <location>
        <begin position="1"/>
        <end position="16"/>
    </location>
</feature>
<dbReference type="GO" id="GO:1990757">
    <property type="term" value="F:ubiquitin ligase activator activity"/>
    <property type="evidence" value="ECO:0007669"/>
    <property type="project" value="TreeGrafter"/>
</dbReference>
<dbReference type="GO" id="GO:0005680">
    <property type="term" value="C:anaphase-promoting complex"/>
    <property type="evidence" value="ECO:0007669"/>
    <property type="project" value="TreeGrafter"/>
</dbReference>
<keyword evidence="5" id="KW-0498">Mitosis</keyword>
<keyword evidence="11" id="KW-1185">Reference proteome</keyword>
<feature type="repeat" description="WD" evidence="7">
    <location>
        <begin position="455"/>
        <end position="496"/>
    </location>
</feature>
<dbReference type="PROSITE" id="PS50294">
    <property type="entry name" value="WD_REPEATS_REGION"/>
    <property type="match status" value="2"/>
</dbReference>
<dbReference type="SMART" id="SM00320">
    <property type="entry name" value="WD40"/>
    <property type="match status" value="7"/>
</dbReference>
<evidence type="ECO:0000256" key="8">
    <source>
        <dbReference type="SAM" id="MobiDB-lite"/>
    </source>
</evidence>
<feature type="non-terminal residue" evidence="10">
    <location>
        <position position="1"/>
    </location>
</feature>
<dbReference type="Proteomes" id="UP000789572">
    <property type="component" value="Unassembled WGS sequence"/>
</dbReference>
<dbReference type="GO" id="GO:0031145">
    <property type="term" value="P:anaphase-promoting complex-dependent catabolic process"/>
    <property type="evidence" value="ECO:0007669"/>
    <property type="project" value="TreeGrafter"/>
</dbReference>
<dbReference type="PROSITE" id="PS50082">
    <property type="entry name" value="WD_REPEATS_2"/>
    <property type="match status" value="3"/>
</dbReference>
<feature type="repeat" description="WD" evidence="7">
    <location>
        <begin position="242"/>
        <end position="283"/>
    </location>
</feature>
<feature type="compositionally biased region" description="Low complexity" evidence="8">
    <location>
        <begin position="18"/>
        <end position="34"/>
    </location>
</feature>
<evidence type="ECO:0000259" key="9">
    <source>
        <dbReference type="Pfam" id="PF24807"/>
    </source>
</evidence>
<feature type="domain" description="CDC20/Fizzy WD40" evidence="9">
    <location>
        <begin position="197"/>
        <end position="486"/>
    </location>
</feature>
<keyword evidence="3" id="KW-0132">Cell division</keyword>
<reference evidence="10" key="1">
    <citation type="submission" date="2021-06" db="EMBL/GenBank/DDBJ databases">
        <authorList>
            <person name="Kallberg Y."/>
            <person name="Tangrot J."/>
            <person name="Rosling A."/>
        </authorList>
    </citation>
    <scope>NUCLEOTIDE SEQUENCE</scope>
    <source>
        <strain evidence="10">IA702</strain>
    </source>
</reference>
<evidence type="ECO:0000256" key="6">
    <source>
        <dbReference type="ARBA" id="ARBA00023306"/>
    </source>
</evidence>
<accession>A0A9N9BJL9</accession>
<evidence type="ECO:0000256" key="5">
    <source>
        <dbReference type="ARBA" id="ARBA00022776"/>
    </source>
</evidence>
<sequence>MKSISSPTQSKVNRTPKSARTSSSLSTLSPNRGSSIHKTSPSRKLIGRTSPSGQSKLIGVFKSGKSGSRVYHAKREVQKLNVIGKDWIGPVEATPKKAKNHFDRFIPNREAMDEESTRFNINTRPSKSQDLDDVDRAYQEEIARAAGISLDKRILAFNVEPPKPDKQDLRLLYSNSSVTKVTTCIKRRIISTPERILDAPGMQDDYYLNLLDWSVRNMVAIALDKTVYVWDAETGDVSSMASVRDDEYISGLVWSQDGEYLAVGTSYGDTQIWDIEKGSKVRSMLGHSARVGVLSWNKYILSSGCRDGSIWHHDIRIAEHKVAELLNHTSEVCGLKWRNDGALLASGGNDNRINVWDARSNLPKWTKNNHRAAVKAVAWCPWHANILATGGGSHDRNIHFWNTTQVARIRSIDTGSQVTSIIWSREYKEVLSTHGFPDNHITIWSYPDLKKIVDIRAHETRVLHSATSPDGQMVATAASDENLKFWKLFESKKKDKYKNNDKENGVL</sequence>
<keyword evidence="2 7" id="KW-0853">WD repeat</keyword>
<dbReference type="InterPro" id="IPR015943">
    <property type="entry name" value="WD40/YVTN_repeat-like_dom_sf"/>
</dbReference>
<dbReference type="Gene3D" id="2.130.10.10">
    <property type="entry name" value="YVTN repeat-like/Quinoprotein amine dehydrogenase"/>
    <property type="match status" value="1"/>
</dbReference>